<evidence type="ECO:0000256" key="3">
    <source>
        <dbReference type="ARBA" id="ARBA00022771"/>
    </source>
</evidence>
<accession>A0A6P8GFN2</accession>
<dbReference type="OrthoDB" id="654191at2759"/>
<dbReference type="InterPro" id="IPR018957">
    <property type="entry name" value="Znf_C3HC4_RING-type"/>
</dbReference>
<dbReference type="InterPro" id="IPR001841">
    <property type="entry name" value="Znf_RING"/>
</dbReference>
<dbReference type="Pfam" id="PF00643">
    <property type="entry name" value="zf-B_box"/>
    <property type="match status" value="1"/>
</dbReference>
<dbReference type="InterPro" id="IPR001870">
    <property type="entry name" value="B30.2/SPRY"/>
</dbReference>
<evidence type="ECO:0000256" key="4">
    <source>
        <dbReference type="ARBA" id="ARBA00022833"/>
    </source>
</evidence>
<feature type="domain" description="B box-type" evidence="8">
    <location>
        <begin position="83"/>
        <end position="124"/>
    </location>
</feature>
<dbReference type="CDD" id="cd12893">
    <property type="entry name" value="SPRY_PRY_TRIM35"/>
    <property type="match status" value="1"/>
</dbReference>
<dbReference type="Pfam" id="PF13765">
    <property type="entry name" value="PRY"/>
    <property type="match status" value="1"/>
</dbReference>
<evidence type="ECO:0000256" key="1">
    <source>
        <dbReference type="ARBA" id="ARBA00008518"/>
    </source>
</evidence>
<dbReference type="InterPro" id="IPR003613">
    <property type="entry name" value="Ubox_domain"/>
</dbReference>
<keyword evidence="10" id="KW-1185">Reference proteome</keyword>
<dbReference type="GO" id="GO:0004842">
    <property type="term" value="F:ubiquitin-protein transferase activity"/>
    <property type="evidence" value="ECO:0007669"/>
    <property type="project" value="InterPro"/>
</dbReference>
<dbReference type="GO" id="GO:0016567">
    <property type="term" value="P:protein ubiquitination"/>
    <property type="evidence" value="ECO:0007669"/>
    <property type="project" value="InterPro"/>
</dbReference>
<dbReference type="InterPro" id="IPR050143">
    <property type="entry name" value="TRIM/RBCC"/>
</dbReference>
<keyword evidence="6" id="KW-0175">Coiled coil</keyword>
<sequence length="519" mass="59937">MASTLEEDFTCPMCTDIFKDPVVLSCSHSFCKACLQQCWDTNGSRECPVCRRRSSREHPLSNVVLKNLVETFLQERSQTASAGSEVLCILHSEKLKLFCLDDKQPVCVVCRDSKQHTNHKFQPVDEAISDLTEELKIRLETLQKKLNVFEKAKRTSDQIAEHIKTQAQNTERKMKEEFEKLHQFLRDEEAARTAALREEEEQKSQMMKEKIEKMSREISSLSDTIRVIEEKMRAEDDTFLQYTPQDPERVSGALINVAKHLGNLKFRVWEKMQEIVQYTPVSLDPNTAHPCLILSEDLTSVRHDEWQQLPDNPERFDEAASVLGSEGFNSGAYCWDVEVGENTWWFVGVMTESLQRKGNYASESGHWCVYYKDGEYRAGSPPQPPTLLTVKQKLQRITVQLDWDRGELSFFDPDNNTHIHTLTHTFTERVFPYFGNGCKLSPLRMLPHNHTDLIQHNHTVLIQHNPTVLIQHNHTDLIQHNPTVLIQHNPTVLIQHNPTDLIQYNPTDLIQHNHCLHPA</sequence>
<dbReference type="CDD" id="cd19800">
    <property type="entry name" value="Bbox2_xNF7-like"/>
    <property type="match status" value="1"/>
</dbReference>
<evidence type="ECO:0000259" key="7">
    <source>
        <dbReference type="PROSITE" id="PS50089"/>
    </source>
</evidence>
<evidence type="ECO:0000313" key="10">
    <source>
        <dbReference type="Proteomes" id="UP000515152"/>
    </source>
</evidence>
<dbReference type="SMART" id="SM00504">
    <property type="entry name" value="Ubox"/>
    <property type="match status" value="1"/>
</dbReference>
<dbReference type="Proteomes" id="UP000515152">
    <property type="component" value="Chromosome 2"/>
</dbReference>
<proteinExistence type="inferred from homology"/>
<dbReference type="PROSITE" id="PS50188">
    <property type="entry name" value="B302_SPRY"/>
    <property type="match status" value="1"/>
</dbReference>
<keyword evidence="2" id="KW-0479">Metal-binding</keyword>
<dbReference type="GO" id="GO:0008270">
    <property type="term" value="F:zinc ion binding"/>
    <property type="evidence" value="ECO:0007669"/>
    <property type="project" value="UniProtKB-KW"/>
</dbReference>
<keyword evidence="3 5" id="KW-0863">Zinc-finger</keyword>
<protein>
    <submittedName>
        <fullName evidence="11">E3 ubiquitin-protein ligase TRIM35-like</fullName>
    </submittedName>
</protein>
<organism evidence="10 11">
    <name type="scientific">Clupea harengus</name>
    <name type="common">Atlantic herring</name>
    <dbReference type="NCBI Taxonomy" id="7950"/>
    <lineage>
        <taxon>Eukaryota</taxon>
        <taxon>Metazoa</taxon>
        <taxon>Chordata</taxon>
        <taxon>Craniata</taxon>
        <taxon>Vertebrata</taxon>
        <taxon>Euteleostomi</taxon>
        <taxon>Actinopterygii</taxon>
        <taxon>Neopterygii</taxon>
        <taxon>Teleostei</taxon>
        <taxon>Clupei</taxon>
        <taxon>Clupeiformes</taxon>
        <taxon>Clupeoidei</taxon>
        <taxon>Clupeidae</taxon>
        <taxon>Clupea</taxon>
    </lineage>
</organism>
<feature type="domain" description="RING-type" evidence="7">
    <location>
        <begin position="11"/>
        <end position="51"/>
    </location>
</feature>
<dbReference type="AlphaFoldDB" id="A0A6P8GFN2"/>
<dbReference type="PROSITE" id="PS50089">
    <property type="entry name" value="ZF_RING_2"/>
    <property type="match status" value="1"/>
</dbReference>
<dbReference type="RefSeq" id="XP_031436061.2">
    <property type="nucleotide sequence ID" value="XM_031580201.2"/>
</dbReference>
<evidence type="ECO:0000256" key="6">
    <source>
        <dbReference type="SAM" id="Coils"/>
    </source>
</evidence>
<evidence type="ECO:0000259" key="8">
    <source>
        <dbReference type="PROSITE" id="PS50119"/>
    </source>
</evidence>
<dbReference type="SMART" id="SM00449">
    <property type="entry name" value="SPRY"/>
    <property type="match status" value="1"/>
</dbReference>
<dbReference type="KEGG" id="char:105912538"/>
<dbReference type="InterPro" id="IPR000315">
    <property type="entry name" value="Znf_B-box"/>
</dbReference>
<keyword evidence="4" id="KW-0862">Zinc</keyword>
<name>A0A6P8GFN2_CLUHA</name>
<dbReference type="InterPro" id="IPR006574">
    <property type="entry name" value="PRY"/>
</dbReference>
<dbReference type="FunFam" id="2.60.120.920:FF:000004">
    <property type="entry name" value="Butyrophilin subfamily 1 member A1"/>
    <property type="match status" value="1"/>
</dbReference>
<dbReference type="InterPro" id="IPR017907">
    <property type="entry name" value="Znf_RING_CS"/>
</dbReference>
<dbReference type="PANTHER" id="PTHR24103">
    <property type="entry name" value="E3 UBIQUITIN-PROTEIN LIGASE TRIM"/>
    <property type="match status" value="1"/>
</dbReference>
<dbReference type="SMART" id="SM00589">
    <property type="entry name" value="PRY"/>
    <property type="match status" value="1"/>
</dbReference>
<dbReference type="Pfam" id="PF00097">
    <property type="entry name" value="zf-C3HC4"/>
    <property type="match status" value="1"/>
</dbReference>
<gene>
    <name evidence="11" type="primary">LOC105912538</name>
</gene>
<feature type="coiled-coil region" evidence="6">
    <location>
        <begin position="132"/>
        <end position="231"/>
    </location>
</feature>
<evidence type="ECO:0000313" key="11">
    <source>
        <dbReference type="RefSeq" id="XP_031436061.2"/>
    </source>
</evidence>
<evidence type="ECO:0000256" key="5">
    <source>
        <dbReference type="PROSITE-ProRule" id="PRU00024"/>
    </source>
</evidence>
<dbReference type="SMART" id="SM00336">
    <property type="entry name" value="BBOX"/>
    <property type="match status" value="1"/>
</dbReference>
<evidence type="ECO:0000256" key="2">
    <source>
        <dbReference type="ARBA" id="ARBA00022723"/>
    </source>
</evidence>
<dbReference type="PROSITE" id="PS00518">
    <property type="entry name" value="ZF_RING_1"/>
    <property type="match status" value="1"/>
</dbReference>
<dbReference type="InterPro" id="IPR003877">
    <property type="entry name" value="SPRY_dom"/>
</dbReference>
<feature type="domain" description="B30.2/SPRY" evidence="9">
    <location>
        <begin position="261"/>
        <end position="452"/>
    </location>
</feature>
<evidence type="ECO:0000259" key="9">
    <source>
        <dbReference type="PROSITE" id="PS50188"/>
    </source>
</evidence>
<reference evidence="11" key="1">
    <citation type="submission" date="2025-08" db="UniProtKB">
        <authorList>
            <consortium name="RefSeq"/>
        </authorList>
    </citation>
    <scope>IDENTIFICATION</scope>
</reference>
<dbReference type="Pfam" id="PF00622">
    <property type="entry name" value="SPRY"/>
    <property type="match status" value="1"/>
</dbReference>
<comment type="similarity">
    <text evidence="1">Belongs to the TRIM/RBCC family.</text>
</comment>
<dbReference type="GeneID" id="105912538"/>
<dbReference type="SMART" id="SM00184">
    <property type="entry name" value="RING"/>
    <property type="match status" value="1"/>
</dbReference>
<dbReference type="PROSITE" id="PS50119">
    <property type="entry name" value="ZF_BBOX"/>
    <property type="match status" value="1"/>
</dbReference>